<dbReference type="Proteomes" id="UP000011648">
    <property type="component" value="Unassembled WGS sequence"/>
</dbReference>
<evidence type="ECO:0000256" key="9">
    <source>
        <dbReference type="SAM" id="Phobius"/>
    </source>
</evidence>
<accession>L9ZX64</accession>
<feature type="transmembrane region" description="Helical" evidence="9">
    <location>
        <begin position="387"/>
        <end position="409"/>
    </location>
</feature>
<feature type="transmembrane region" description="Helical" evidence="9">
    <location>
        <begin position="298"/>
        <end position="321"/>
    </location>
</feature>
<feature type="transmembrane region" description="Helical" evidence="9">
    <location>
        <begin position="341"/>
        <end position="366"/>
    </location>
</feature>
<dbReference type="GO" id="GO:0015297">
    <property type="term" value="F:antiporter activity"/>
    <property type="evidence" value="ECO:0007669"/>
    <property type="project" value="UniProtKB-KW"/>
</dbReference>
<keyword evidence="2" id="KW-0813">Transport</keyword>
<evidence type="ECO:0000256" key="1">
    <source>
        <dbReference type="ARBA" id="ARBA00004651"/>
    </source>
</evidence>
<feature type="transmembrane region" description="Helical" evidence="9">
    <location>
        <begin position="78"/>
        <end position="100"/>
    </location>
</feature>
<dbReference type="GO" id="GO:0005886">
    <property type="term" value="C:plasma membrane"/>
    <property type="evidence" value="ECO:0007669"/>
    <property type="project" value="UniProtKB-SubCell"/>
</dbReference>
<dbReference type="PATRIC" id="fig|1230458.4.peg.2385"/>
<comment type="caution">
    <text evidence="11">The sequence shown here is derived from an EMBL/GenBank/DDBJ whole genome shotgun (WGS) entry which is preliminary data.</text>
</comment>
<dbReference type="InterPro" id="IPR052180">
    <property type="entry name" value="NhaC_Na-H+_Antiporter"/>
</dbReference>
<dbReference type="PANTHER" id="PTHR33451">
    <property type="entry name" value="MALATE-2H(+)/NA(+)-LACTATE ANTIPORTER"/>
    <property type="match status" value="1"/>
</dbReference>
<dbReference type="OrthoDB" id="213699at2157"/>
<feature type="domain" description="Na+/H+ antiporter NhaC-like C-terminal" evidence="10">
    <location>
        <begin position="197"/>
        <end position="489"/>
    </location>
</feature>
<dbReference type="PANTHER" id="PTHR33451:SF3">
    <property type="entry name" value="MALATE-2H(+)_NA(+)-LACTATE ANTIPORTER"/>
    <property type="match status" value="1"/>
</dbReference>
<evidence type="ECO:0000256" key="5">
    <source>
        <dbReference type="ARBA" id="ARBA00022692"/>
    </source>
</evidence>
<evidence type="ECO:0000256" key="2">
    <source>
        <dbReference type="ARBA" id="ARBA00022448"/>
    </source>
</evidence>
<keyword evidence="4" id="KW-1003">Cell membrane</keyword>
<evidence type="ECO:0000256" key="7">
    <source>
        <dbReference type="ARBA" id="ARBA00023136"/>
    </source>
</evidence>
<reference evidence="11 12" key="1">
    <citation type="journal article" date="2014" name="PLoS Genet.">
        <title>Phylogenetically driven sequencing of extremely halophilic archaea reveals strategies for static and dynamic osmo-response.</title>
        <authorList>
            <person name="Becker E.A."/>
            <person name="Seitzer P.M."/>
            <person name="Tritt A."/>
            <person name="Larsen D."/>
            <person name="Krusor M."/>
            <person name="Yao A.I."/>
            <person name="Wu D."/>
            <person name="Madern D."/>
            <person name="Eisen J.A."/>
            <person name="Darling A.E."/>
            <person name="Facciotti M.T."/>
        </authorList>
    </citation>
    <scope>NUCLEOTIDE SEQUENCE [LARGE SCALE GENOMIC DNA]</scope>
    <source>
        <strain evidence="11 12">DSM 12281</strain>
    </source>
</reference>
<feature type="transmembrane region" description="Helical" evidence="9">
    <location>
        <begin position="470"/>
        <end position="491"/>
    </location>
</feature>
<evidence type="ECO:0000313" key="11">
    <source>
        <dbReference type="EMBL" id="ELY90919.1"/>
    </source>
</evidence>
<feature type="transmembrane region" description="Helical" evidence="9">
    <location>
        <begin position="50"/>
        <end position="66"/>
    </location>
</feature>
<sequence length="504" mass="52672">MALDFTPMSIDELDPERRPSFRLALVPVLLIVVFLGIGSAVLGLDPHAPLLWSIVATGAYGYYLGYSWDELYEGISNALMMGLQALLIIFTIYALIATWIDAGTIPAMMYYGLELLSPSVFLPVATILAAVVAFAIGSSWTTVGTLGVAFDCSDRKSGSAGSVRVHPGFRQCRQGLRYARGPTLPTRRSSDLSNISGAYAGDKQSPLSDTTNLAAGVTNTDLYDHIYRMRTGTAIAFGITVALFALLGLQTSGSVPGGQIAEIQSAVASSYSLSLLAFLPLVLTFGLALRGYPALPTLVVGAIAGALTSVVVQGHGFVAAWEVFIGGTEPATGSELVNELLNVGGLTGSAWTITVVVAALSLGGLLERTGVLAVLAHHLSKGVGSSRGLIAGTGLSAIAINVLTAQQYMSIVLPGMTLRNLYDEFSLDSDELSRAVEAAGTPTGALIPWHAGGVYMASVTGVGTLEYAPFYLFGLLSPVVLFLMTLTGVGVPSTTRFDQPQHAD</sequence>
<keyword evidence="7 9" id="KW-0472">Membrane</keyword>
<feature type="transmembrane region" description="Helical" evidence="9">
    <location>
        <begin position="120"/>
        <end position="150"/>
    </location>
</feature>
<keyword evidence="5 9" id="KW-0812">Transmembrane</keyword>
<organism evidence="11 12">
    <name type="scientific">Natrialba taiwanensis DSM 12281</name>
    <dbReference type="NCBI Taxonomy" id="1230458"/>
    <lineage>
        <taxon>Archaea</taxon>
        <taxon>Methanobacteriati</taxon>
        <taxon>Methanobacteriota</taxon>
        <taxon>Stenosarchaea group</taxon>
        <taxon>Halobacteria</taxon>
        <taxon>Halobacteriales</taxon>
        <taxon>Natrialbaceae</taxon>
        <taxon>Natrialba</taxon>
    </lineage>
</organism>
<feature type="transmembrane region" description="Helical" evidence="9">
    <location>
        <begin position="21"/>
        <end position="44"/>
    </location>
</feature>
<evidence type="ECO:0000256" key="6">
    <source>
        <dbReference type="ARBA" id="ARBA00022989"/>
    </source>
</evidence>
<dbReference type="AlphaFoldDB" id="L9ZX64"/>
<name>L9ZX64_9EURY</name>
<keyword evidence="3" id="KW-0050">Antiport</keyword>
<proteinExistence type="inferred from homology"/>
<gene>
    <name evidence="11" type="ORF">C484_11866</name>
</gene>
<feature type="transmembrane region" description="Helical" evidence="9">
    <location>
        <begin position="271"/>
        <end position="289"/>
    </location>
</feature>
<evidence type="ECO:0000313" key="12">
    <source>
        <dbReference type="Proteomes" id="UP000011648"/>
    </source>
</evidence>
<keyword evidence="6 9" id="KW-1133">Transmembrane helix</keyword>
<evidence type="ECO:0000259" key="10">
    <source>
        <dbReference type="Pfam" id="PF03553"/>
    </source>
</evidence>
<dbReference type="EMBL" id="AOIL01000042">
    <property type="protein sequence ID" value="ELY90919.1"/>
    <property type="molecule type" value="Genomic_DNA"/>
</dbReference>
<evidence type="ECO:0000256" key="8">
    <source>
        <dbReference type="ARBA" id="ARBA00038435"/>
    </source>
</evidence>
<comment type="subcellular location">
    <subcellularLocation>
        <location evidence="1">Cell membrane</location>
        <topology evidence="1">Multi-pass membrane protein</topology>
    </subcellularLocation>
</comment>
<dbReference type="Pfam" id="PF03553">
    <property type="entry name" value="Na_H_antiporter"/>
    <property type="match status" value="1"/>
</dbReference>
<evidence type="ECO:0000256" key="3">
    <source>
        <dbReference type="ARBA" id="ARBA00022449"/>
    </source>
</evidence>
<feature type="transmembrane region" description="Helical" evidence="9">
    <location>
        <begin position="232"/>
        <end position="251"/>
    </location>
</feature>
<comment type="similarity">
    <text evidence="8">Belongs to the NhaC Na(+)/H(+) (TC 2.A.35) antiporter family.</text>
</comment>
<protein>
    <submittedName>
        <fullName evidence="11">Na+/H+ antiporter NhaC</fullName>
    </submittedName>
</protein>
<dbReference type="InterPro" id="IPR018461">
    <property type="entry name" value="Na/H_Antiport_NhaC-like_C"/>
</dbReference>
<keyword evidence="12" id="KW-1185">Reference proteome</keyword>
<evidence type="ECO:0000256" key="4">
    <source>
        <dbReference type="ARBA" id="ARBA00022475"/>
    </source>
</evidence>